<evidence type="ECO:0000256" key="7">
    <source>
        <dbReference type="SAM" id="MobiDB-lite"/>
    </source>
</evidence>
<feature type="domain" description="EGF-like" evidence="9">
    <location>
        <begin position="203"/>
        <end position="240"/>
    </location>
</feature>
<dbReference type="Proteomes" id="UP001159427">
    <property type="component" value="Unassembled WGS sequence"/>
</dbReference>
<dbReference type="SUPFAM" id="SSF57184">
    <property type="entry name" value="Growth factor receptor domain"/>
    <property type="match status" value="2"/>
</dbReference>
<dbReference type="CDD" id="cd00054">
    <property type="entry name" value="EGF_CA"/>
    <property type="match status" value="5"/>
</dbReference>
<dbReference type="SUPFAM" id="SSF57414">
    <property type="entry name" value="Hairpin loop containing domain-like"/>
    <property type="match status" value="1"/>
</dbReference>
<keyword evidence="5" id="KW-0325">Glycoprotein</keyword>
<feature type="region of interest" description="Disordered" evidence="7">
    <location>
        <begin position="503"/>
        <end position="529"/>
    </location>
</feature>
<accession>A0ABN8MET8</accession>
<dbReference type="InterPro" id="IPR009030">
    <property type="entry name" value="Growth_fac_rcpt_cys_sf"/>
</dbReference>
<dbReference type="InterPro" id="IPR003609">
    <property type="entry name" value="Pan_app"/>
</dbReference>
<dbReference type="Pfam" id="PF07645">
    <property type="entry name" value="EGF_CA"/>
    <property type="match status" value="3"/>
</dbReference>
<dbReference type="PROSITE" id="PS50026">
    <property type="entry name" value="EGF_3"/>
    <property type="match status" value="5"/>
</dbReference>
<dbReference type="InterPro" id="IPR013032">
    <property type="entry name" value="EGF-like_CS"/>
</dbReference>
<gene>
    <name evidence="11" type="ORF">PEVE_00033412</name>
</gene>
<dbReference type="InterPro" id="IPR000152">
    <property type="entry name" value="EGF-type_Asp/Asn_hydroxyl_site"/>
</dbReference>
<feature type="domain" description="EGF-like" evidence="9">
    <location>
        <begin position="340"/>
        <end position="378"/>
    </location>
</feature>
<feature type="domain" description="Apple" evidence="10">
    <location>
        <begin position="28"/>
        <end position="107"/>
    </location>
</feature>
<evidence type="ECO:0000256" key="4">
    <source>
        <dbReference type="ARBA" id="ARBA00023157"/>
    </source>
</evidence>
<dbReference type="InterPro" id="IPR000742">
    <property type="entry name" value="EGF"/>
</dbReference>
<dbReference type="PROSITE" id="PS01187">
    <property type="entry name" value="EGF_CA"/>
    <property type="match status" value="2"/>
</dbReference>
<dbReference type="PROSITE" id="PS50948">
    <property type="entry name" value="PAN"/>
    <property type="match status" value="1"/>
</dbReference>
<evidence type="ECO:0000259" key="10">
    <source>
        <dbReference type="PROSITE" id="PS50948"/>
    </source>
</evidence>
<evidence type="ECO:0000313" key="11">
    <source>
        <dbReference type="EMBL" id="CAH3028219.1"/>
    </source>
</evidence>
<dbReference type="InterPro" id="IPR024731">
    <property type="entry name" value="NELL2-like_EGF"/>
</dbReference>
<feature type="domain" description="EGF-like" evidence="9">
    <location>
        <begin position="460"/>
        <end position="500"/>
    </location>
</feature>
<dbReference type="InterPro" id="IPR052235">
    <property type="entry name" value="Nephronectin_domain"/>
</dbReference>
<dbReference type="InterPro" id="IPR001881">
    <property type="entry name" value="EGF-like_Ca-bd_dom"/>
</dbReference>
<dbReference type="Gene3D" id="2.10.25.10">
    <property type="entry name" value="Laminin"/>
    <property type="match status" value="5"/>
</dbReference>
<evidence type="ECO:0000256" key="5">
    <source>
        <dbReference type="ARBA" id="ARBA00023180"/>
    </source>
</evidence>
<feature type="domain" description="EGF-like" evidence="9">
    <location>
        <begin position="298"/>
        <end position="339"/>
    </location>
</feature>
<keyword evidence="3" id="KW-0677">Repeat</keyword>
<sequence length="529" mass="59101">MTCPMAGRPVFVVSITFLMFHEFVAEHCGTSSYSIYQMMLKGHTYMRIKAGPGSPFDCKHACDSDVRCQSYNYIMSQDICELNTRTKEARPDDFIKNSDRYYFKKTPHREENAYYQSKVLRTSSEIQVIWQRRYKCLTHKTLKDIEVRKGKRLGSIPLLSAESCAEIKASEGEQAVSGEYWLDPRGSGTSVFVHCDMSEPTPIADYCKNHQCPQNATCVNGRESFTCRCNTPGWTGDQCDKASARRGKRSVAPFFIVVGKDKIVYNHIKVTPSPLADQLQKVSVEEFRTDPVSHCIVDIDECVDGPHNCHLKATCQNEEGSFKCNCNAGFRGDGTTKCEDIDECADGIHSCHIKATCQNEEGSFRCNCNPGFRGFRGDGTMNCEVSSAKEASFGVAGNKNMKRMISRQRPDSPPPQQDIDECADGRHNCHINATCQNEEGSFKCNCNPGFRGDGTTNCEDVNECNDDLHNCHSDANCENTEGSYNCTCRPGYTGDGFNCQPEETSTTTTTTTTTAAASRRRSRRRRVWG</sequence>
<feature type="domain" description="EGF-like" evidence="9">
    <location>
        <begin position="418"/>
        <end position="459"/>
    </location>
</feature>
<name>A0ABN8MET8_9CNID</name>
<organism evidence="11 12">
    <name type="scientific">Porites evermanni</name>
    <dbReference type="NCBI Taxonomy" id="104178"/>
    <lineage>
        <taxon>Eukaryota</taxon>
        <taxon>Metazoa</taxon>
        <taxon>Cnidaria</taxon>
        <taxon>Anthozoa</taxon>
        <taxon>Hexacorallia</taxon>
        <taxon>Scleractinia</taxon>
        <taxon>Fungiina</taxon>
        <taxon>Poritidae</taxon>
        <taxon>Porites</taxon>
    </lineage>
</organism>
<feature type="signal peptide" evidence="8">
    <location>
        <begin position="1"/>
        <end position="25"/>
    </location>
</feature>
<evidence type="ECO:0000259" key="9">
    <source>
        <dbReference type="PROSITE" id="PS50026"/>
    </source>
</evidence>
<dbReference type="SMART" id="SM00181">
    <property type="entry name" value="EGF"/>
    <property type="match status" value="5"/>
</dbReference>
<evidence type="ECO:0000313" key="12">
    <source>
        <dbReference type="Proteomes" id="UP001159427"/>
    </source>
</evidence>
<feature type="compositionally biased region" description="Basic residues" evidence="7">
    <location>
        <begin position="518"/>
        <end position="529"/>
    </location>
</feature>
<dbReference type="Pfam" id="PF12661">
    <property type="entry name" value="hEGF"/>
    <property type="match status" value="1"/>
</dbReference>
<dbReference type="SMART" id="SM00179">
    <property type="entry name" value="EGF_CA"/>
    <property type="match status" value="5"/>
</dbReference>
<dbReference type="PANTHER" id="PTHR24050:SF28">
    <property type="entry name" value="UROMODULIN-LIKE"/>
    <property type="match status" value="1"/>
</dbReference>
<comment type="caution">
    <text evidence="11">The sequence shown here is derived from an EMBL/GenBank/DDBJ whole genome shotgun (WGS) entry which is preliminary data.</text>
</comment>
<evidence type="ECO:0000256" key="8">
    <source>
        <dbReference type="SAM" id="SignalP"/>
    </source>
</evidence>
<comment type="caution">
    <text evidence="6">Lacks conserved residue(s) required for the propagation of feature annotation.</text>
</comment>
<dbReference type="SUPFAM" id="SSF56496">
    <property type="entry name" value="Fibrinogen C-terminal domain-like"/>
    <property type="match status" value="1"/>
</dbReference>
<keyword evidence="4" id="KW-1015">Disulfide bond</keyword>
<keyword evidence="12" id="KW-1185">Reference proteome</keyword>
<feature type="chain" id="PRO_5045863029" evidence="8">
    <location>
        <begin position="26"/>
        <end position="529"/>
    </location>
</feature>
<feature type="compositionally biased region" description="Low complexity" evidence="7">
    <location>
        <begin position="504"/>
        <end position="517"/>
    </location>
</feature>
<evidence type="ECO:0000256" key="6">
    <source>
        <dbReference type="PROSITE-ProRule" id="PRU00076"/>
    </source>
</evidence>
<reference evidence="11 12" key="1">
    <citation type="submission" date="2022-05" db="EMBL/GenBank/DDBJ databases">
        <authorList>
            <consortium name="Genoscope - CEA"/>
            <person name="William W."/>
        </authorList>
    </citation>
    <scope>NUCLEOTIDE SEQUENCE [LARGE SCALE GENOMIC DNA]</scope>
</reference>
<dbReference type="PROSITE" id="PS00010">
    <property type="entry name" value="ASX_HYDROXYL"/>
    <property type="match status" value="5"/>
</dbReference>
<dbReference type="Pfam" id="PF12947">
    <property type="entry name" value="EGF_3"/>
    <property type="match status" value="1"/>
</dbReference>
<proteinExistence type="predicted"/>
<dbReference type="EMBL" id="CALNXI010000497">
    <property type="protein sequence ID" value="CAH3028219.1"/>
    <property type="molecule type" value="Genomic_DNA"/>
</dbReference>
<keyword evidence="2 8" id="KW-0732">Signal</keyword>
<dbReference type="PROSITE" id="PS01186">
    <property type="entry name" value="EGF_2"/>
    <property type="match status" value="3"/>
</dbReference>
<evidence type="ECO:0000256" key="2">
    <source>
        <dbReference type="ARBA" id="ARBA00022729"/>
    </source>
</evidence>
<dbReference type="PANTHER" id="PTHR24050">
    <property type="entry name" value="PA14 DOMAIN-CONTAINING PROTEIN"/>
    <property type="match status" value="1"/>
</dbReference>
<protein>
    <submittedName>
        <fullName evidence="11">Uncharacterized protein</fullName>
    </submittedName>
</protein>
<dbReference type="InterPro" id="IPR049883">
    <property type="entry name" value="NOTCH1_EGF-like"/>
</dbReference>
<dbReference type="InterPro" id="IPR036056">
    <property type="entry name" value="Fibrinogen-like_C"/>
</dbReference>
<keyword evidence="1 6" id="KW-0245">EGF-like domain</keyword>
<dbReference type="InterPro" id="IPR018097">
    <property type="entry name" value="EGF_Ca-bd_CS"/>
</dbReference>
<evidence type="ECO:0000256" key="1">
    <source>
        <dbReference type="ARBA" id="ARBA00022536"/>
    </source>
</evidence>
<evidence type="ECO:0000256" key="3">
    <source>
        <dbReference type="ARBA" id="ARBA00022737"/>
    </source>
</evidence>